<proteinExistence type="predicted"/>
<name>A0ABQ8W906_PENCH</name>
<protein>
    <submittedName>
        <fullName evidence="1">Uncharacterized protein</fullName>
    </submittedName>
</protein>
<evidence type="ECO:0000313" key="1">
    <source>
        <dbReference type="EMBL" id="KAJ5260420.1"/>
    </source>
</evidence>
<comment type="caution">
    <text evidence="1">The sequence shown here is derived from an EMBL/GenBank/DDBJ whole genome shotgun (WGS) entry which is preliminary data.</text>
</comment>
<gene>
    <name evidence="1" type="ORF">N7505_009801</name>
</gene>
<accession>A0ABQ8W906</accession>
<dbReference type="EMBL" id="JAPVEB010000008">
    <property type="protein sequence ID" value="KAJ5260420.1"/>
    <property type="molecule type" value="Genomic_DNA"/>
</dbReference>
<organism evidence="1 2">
    <name type="scientific">Penicillium chrysogenum</name>
    <name type="common">Penicillium notatum</name>
    <dbReference type="NCBI Taxonomy" id="5076"/>
    <lineage>
        <taxon>Eukaryota</taxon>
        <taxon>Fungi</taxon>
        <taxon>Dikarya</taxon>
        <taxon>Ascomycota</taxon>
        <taxon>Pezizomycotina</taxon>
        <taxon>Eurotiomycetes</taxon>
        <taxon>Eurotiomycetidae</taxon>
        <taxon>Eurotiales</taxon>
        <taxon>Aspergillaceae</taxon>
        <taxon>Penicillium</taxon>
        <taxon>Penicillium chrysogenum species complex</taxon>
    </lineage>
</organism>
<keyword evidence="2" id="KW-1185">Reference proteome</keyword>
<sequence>MKAVLALRRLRGLPPSVALPSKIDYVASVWCPIRKDSIVAAGVGQPFEAIQRVASQAIMGVFRNTALVIAEAEAGIAPTVVRLRARILKH</sequence>
<dbReference type="Proteomes" id="UP001220256">
    <property type="component" value="Unassembled WGS sequence"/>
</dbReference>
<reference evidence="1 2" key="1">
    <citation type="journal article" date="2023" name="IMA Fungus">
        <title>Comparative genomic study of the Penicillium genus elucidates a diverse pangenome and 15 lateral gene transfer events.</title>
        <authorList>
            <person name="Petersen C."/>
            <person name="Sorensen T."/>
            <person name="Nielsen M.R."/>
            <person name="Sondergaard T.E."/>
            <person name="Sorensen J.L."/>
            <person name="Fitzpatrick D.A."/>
            <person name="Frisvad J.C."/>
            <person name="Nielsen K.L."/>
        </authorList>
    </citation>
    <scope>NUCLEOTIDE SEQUENCE [LARGE SCALE GENOMIC DNA]</scope>
    <source>
        <strain evidence="1 2">IBT 3361</strain>
    </source>
</reference>
<evidence type="ECO:0000313" key="2">
    <source>
        <dbReference type="Proteomes" id="UP001220256"/>
    </source>
</evidence>